<dbReference type="RefSeq" id="WP_068836343.1">
    <property type="nucleotide sequence ID" value="NZ_BMXC01000001.1"/>
</dbReference>
<proteinExistence type="predicted"/>
<organism evidence="1 2">
    <name type="scientific">Pontibacter akesuensis</name>
    <dbReference type="NCBI Taxonomy" id="388950"/>
    <lineage>
        <taxon>Bacteria</taxon>
        <taxon>Pseudomonadati</taxon>
        <taxon>Bacteroidota</taxon>
        <taxon>Cytophagia</taxon>
        <taxon>Cytophagales</taxon>
        <taxon>Hymenobacteraceae</taxon>
        <taxon>Pontibacter</taxon>
    </lineage>
</organism>
<dbReference type="OrthoDB" id="853105at2"/>
<dbReference type="STRING" id="388950.GCA_001611675_00099"/>
<dbReference type="AlphaFoldDB" id="A0A1I7GGP1"/>
<dbReference type="EMBL" id="FPCA01000001">
    <property type="protein sequence ID" value="SFU47662.1"/>
    <property type="molecule type" value="Genomic_DNA"/>
</dbReference>
<name>A0A1I7GGP1_9BACT</name>
<evidence type="ECO:0000313" key="2">
    <source>
        <dbReference type="Proteomes" id="UP000182491"/>
    </source>
</evidence>
<keyword evidence="2" id="KW-1185">Reference proteome</keyword>
<accession>A0A1I7GGP1</accession>
<gene>
    <name evidence="1" type="ORF">SAMN04487941_1000</name>
</gene>
<reference evidence="2" key="1">
    <citation type="submission" date="2016-10" db="EMBL/GenBank/DDBJ databases">
        <authorList>
            <person name="Varghese N."/>
        </authorList>
    </citation>
    <scope>NUCLEOTIDE SEQUENCE [LARGE SCALE GENOMIC DNA]</scope>
    <source>
        <strain evidence="2">DSM 18820</strain>
    </source>
</reference>
<dbReference type="Proteomes" id="UP000182491">
    <property type="component" value="Unassembled WGS sequence"/>
</dbReference>
<sequence>MRFKDSYTLLKLKFLKQHIAAIKAEYIKHKHTNGFVLVNADNQFDLVEPPRFVQREFNKETFTAVNETLPAVDKVQDTDWFYYEVFWRHDWTTWRLKEIYEAPVQPS</sequence>
<protein>
    <submittedName>
        <fullName evidence="1">Uncharacterized protein</fullName>
    </submittedName>
</protein>
<evidence type="ECO:0000313" key="1">
    <source>
        <dbReference type="EMBL" id="SFU47662.1"/>
    </source>
</evidence>